<keyword evidence="7" id="KW-1185">Reference proteome</keyword>
<keyword evidence="2" id="KW-0808">Transferase</keyword>
<dbReference type="SMART" id="SM00672">
    <property type="entry name" value="CAP10"/>
    <property type="match status" value="1"/>
</dbReference>
<feature type="compositionally biased region" description="Low complexity" evidence="3">
    <location>
        <begin position="109"/>
        <end position="126"/>
    </location>
</feature>
<feature type="transmembrane region" description="Helical" evidence="4">
    <location>
        <begin position="6"/>
        <end position="26"/>
    </location>
</feature>
<dbReference type="OrthoDB" id="541052at2759"/>
<evidence type="ECO:0000256" key="3">
    <source>
        <dbReference type="SAM" id="MobiDB-lite"/>
    </source>
</evidence>
<gene>
    <name evidence="6" type="ORF">HXX76_005572</name>
</gene>
<reference evidence="6" key="1">
    <citation type="journal article" date="2020" name="bioRxiv">
        <title>Comparative genomics of Chlamydomonas.</title>
        <authorList>
            <person name="Craig R.J."/>
            <person name="Hasan A.R."/>
            <person name="Ness R.W."/>
            <person name="Keightley P.D."/>
        </authorList>
    </citation>
    <scope>NUCLEOTIDE SEQUENCE</scope>
    <source>
        <strain evidence="6">SAG 7.73</strain>
    </source>
</reference>
<proteinExistence type="inferred from homology"/>
<dbReference type="GO" id="GO:0016740">
    <property type="term" value="F:transferase activity"/>
    <property type="evidence" value="ECO:0007669"/>
    <property type="project" value="UniProtKB-KW"/>
</dbReference>
<evidence type="ECO:0000313" key="6">
    <source>
        <dbReference type="EMBL" id="KAG2437957.1"/>
    </source>
</evidence>
<feature type="domain" description="Glycosyl transferase CAP10" evidence="5">
    <location>
        <begin position="225"/>
        <end position="467"/>
    </location>
</feature>
<name>A0A835T6M3_CHLIN</name>
<dbReference type="InterPro" id="IPR006598">
    <property type="entry name" value="CAP10"/>
</dbReference>
<dbReference type="PANTHER" id="PTHR12203">
    <property type="entry name" value="KDEL LYS-ASP-GLU-LEU CONTAINING - RELATED"/>
    <property type="match status" value="1"/>
</dbReference>
<dbReference type="Pfam" id="PF05686">
    <property type="entry name" value="Glyco_transf_90"/>
    <property type="match status" value="1"/>
</dbReference>
<keyword evidence="4" id="KW-1133">Transmembrane helix</keyword>
<evidence type="ECO:0000259" key="5">
    <source>
        <dbReference type="SMART" id="SM00672"/>
    </source>
</evidence>
<evidence type="ECO:0000313" key="7">
    <source>
        <dbReference type="Proteomes" id="UP000650467"/>
    </source>
</evidence>
<protein>
    <recommendedName>
        <fullName evidence="5">Glycosyl transferase CAP10 domain-containing protein</fullName>
    </recommendedName>
</protein>
<evidence type="ECO:0000256" key="4">
    <source>
        <dbReference type="SAM" id="Phobius"/>
    </source>
</evidence>
<comment type="caution">
    <text evidence="6">The sequence shown here is derived from an EMBL/GenBank/DDBJ whole genome shotgun (WGS) entry which is preliminary data.</text>
</comment>
<keyword evidence="4" id="KW-0812">Transmembrane</keyword>
<keyword evidence="4" id="KW-0472">Membrane</keyword>
<comment type="similarity">
    <text evidence="1">Belongs to the glycosyltransferase 90 family.</text>
</comment>
<evidence type="ECO:0000256" key="1">
    <source>
        <dbReference type="ARBA" id="ARBA00010118"/>
    </source>
</evidence>
<evidence type="ECO:0000256" key="2">
    <source>
        <dbReference type="ARBA" id="ARBA00022679"/>
    </source>
</evidence>
<organism evidence="6 7">
    <name type="scientific">Chlamydomonas incerta</name>
    <dbReference type="NCBI Taxonomy" id="51695"/>
    <lineage>
        <taxon>Eukaryota</taxon>
        <taxon>Viridiplantae</taxon>
        <taxon>Chlorophyta</taxon>
        <taxon>core chlorophytes</taxon>
        <taxon>Chlorophyceae</taxon>
        <taxon>CS clade</taxon>
        <taxon>Chlamydomonadales</taxon>
        <taxon>Chlamydomonadaceae</taxon>
        <taxon>Chlamydomonas</taxon>
    </lineage>
</organism>
<accession>A0A835T6M3</accession>
<feature type="compositionally biased region" description="Low complexity" evidence="3">
    <location>
        <begin position="141"/>
        <end position="155"/>
    </location>
</feature>
<feature type="compositionally biased region" description="Pro residues" evidence="3">
    <location>
        <begin position="492"/>
        <end position="508"/>
    </location>
</feature>
<dbReference type="AlphaFoldDB" id="A0A835T6M3"/>
<dbReference type="EMBL" id="JAEHOC010000010">
    <property type="protein sequence ID" value="KAG2437957.1"/>
    <property type="molecule type" value="Genomic_DNA"/>
</dbReference>
<feature type="compositionally biased region" description="Low complexity" evidence="3">
    <location>
        <begin position="526"/>
        <end position="537"/>
    </location>
</feature>
<feature type="compositionally biased region" description="Gly residues" evidence="3">
    <location>
        <begin position="131"/>
        <end position="140"/>
    </location>
</feature>
<feature type="region of interest" description="Disordered" evidence="3">
    <location>
        <begin position="93"/>
        <end position="157"/>
    </location>
</feature>
<sequence>MRNSTWIRLVAVALVVALAVGALHWFRPRGRPATIADLPFLDGHIKQEVFILNSPPPGYEPARTDAEWEEFIRQNLYDDLRKYHLKIGLEPGAGVSSSSSSSGGGSSGSAGASSGSASSNTSASGGRRLSGKGGGGGRTGTGKQQQQQQQQQQRQAPQYLSLAELGEAVKQLFRSDTGRHSVMVVLWRGKAYVGRQGGHLERYIINRVNTTLHTLMVESRRLNLSLPDAVLGFNAADEPACRLARMRGCPVPIFSMFKRYNHTERRVLDSDVLLPHMFHRYDRLLFFPWAAKDRRAVMRSTMQKSMSADCVRMKLAALSASPAGAPWLDVGFSVNAHPNVSMPPQYMRPWLQLEDHARFKFLVNADGHTASCRLGYIMQMNSVVLQQESPWIEYYYRSVVPGRHVLTYNASSVLGLLQTYNDPARDGELRQLVNASQHFVARFLTTEGKVRYAVRALHEYAALFGPGRMADFVASQLAGKGLLDESMLWAAVPPPPAPPPSPAPPPPGKKSQEEGKRPRRRRRRQPGLPGDQGQLGRISPATVIEALMDVKDD</sequence>
<dbReference type="InterPro" id="IPR051091">
    <property type="entry name" value="O-Glucosyltr/Glycosyltrsf_90"/>
</dbReference>
<dbReference type="PANTHER" id="PTHR12203:SF35">
    <property type="entry name" value="PROTEIN O-GLUCOSYLTRANSFERASE 1"/>
    <property type="match status" value="1"/>
</dbReference>
<feature type="region of interest" description="Disordered" evidence="3">
    <location>
        <begin position="489"/>
        <end position="541"/>
    </location>
</feature>
<dbReference type="Proteomes" id="UP000650467">
    <property type="component" value="Unassembled WGS sequence"/>
</dbReference>